<reference evidence="4" key="1">
    <citation type="submission" date="2015-10" db="EMBL/GenBank/DDBJ databases">
        <authorList>
            <person name="Luecker S."/>
            <person name="Luecker S."/>
        </authorList>
    </citation>
    <scope>NUCLEOTIDE SEQUENCE [LARGE SCALE GENOMIC DNA]</scope>
</reference>
<keyword evidence="4" id="KW-1185">Reference proteome</keyword>
<name>A0A0S4L279_9BACT</name>
<dbReference type="OrthoDB" id="9810885at2"/>
<evidence type="ECO:0000313" key="3">
    <source>
        <dbReference type="EMBL" id="CUS31295.1"/>
    </source>
</evidence>
<dbReference type="PROSITE" id="PS51740">
    <property type="entry name" value="SPOVT_ABRB"/>
    <property type="match status" value="1"/>
</dbReference>
<dbReference type="GO" id="GO:0003677">
    <property type="term" value="F:DNA binding"/>
    <property type="evidence" value="ECO:0007669"/>
    <property type="project" value="UniProtKB-UniRule"/>
</dbReference>
<dbReference type="InterPro" id="IPR007159">
    <property type="entry name" value="SpoVT-AbrB_dom"/>
</dbReference>
<accession>A0A0S4L279</accession>
<protein>
    <recommendedName>
        <fullName evidence="2">SpoVT-AbrB domain-containing protein</fullName>
    </recommendedName>
</protein>
<evidence type="ECO:0000313" key="4">
    <source>
        <dbReference type="Proteomes" id="UP000198736"/>
    </source>
</evidence>
<dbReference type="Proteomes" id="UP000198736">
    <property type="component" value="Unassembled WGS sequence"/>
</dbReference>
<keyword evidence="1" id="KW-0238">DNA-binding</keyword>
<dbReference type="SMART" id="SM00966">
    <property type="entry name" value="SpoVT_AbrB"/>
    <property type="match status" value="1"/>
</dbReference>
<feature type="domain" description="SpoVT-AbrB" evidence="2">
    <location>
        <begin position="1"/>
        <end position="46"/>
    </location>
</feature>
<dbReference type="Pfam" id="PF04014">
    <property type="entry name" value="MazE_antitoxin"/>
    <property type="match status" value="1"/>
</dbReference>
<dbReference type="STRING" id="1742973.COMA2_10029"/>
<evidence type="ECO:0000256" key="1">
    <source>
        <dbReference type="PROSITE-ProRule" id="PRU01076"/>
    </source>
</evidence>
<dbReference type="Gene3D" id="2.10.260.10">
    <property type="match status" value="1"/>
</dbReference>
<sequence>MIVTLTSKGQTTIPKPIRDHLGLHAGDQLDFVIEADGRVTLRPATIDVMDLAGLLHQKGKKALSLEEMQRGILKGATRHAG</sequence>
<dbReference type="NCBIfam" id="TIGR01439">
    <property type="entry name" value="lp_hng_hel_AbrB"/>
    <property type="match status" value="1"/>
</dbReference>
<organism evidence="3 4">
    <name type="scientific">Candidatus Nitrospira nitrificans</name>
    <dbReference type="NCBI Taxonomy" id="1742973"/>
    <lineage>
        <taxon>Bacteria</taxon>
        <taxon>Pseudomonadati</taxon>
        <taxon>Nitrospirota</taxon>
        <taxon>Nitrospiria</taxon>
        <taxon>Nitrospirales</taxon>
        <taxon>Nitrospiraceae</taxon>
        <taxon>Nitrospira</taxon>
    </lineage>
</organism>
<proteinExistence type="predicted"/>
<evidence type="ECO:0000259" key="2">
    <source>
        <dbReference type="PROSITE" id="PS51740"/>
    </source>
</evidence>
<dbReference type="SUPFAM" id="SSF89447">
    <property type="entry name" value="AbrB/MazE/MraZ-like"/>
    <property type="match status" value="1"/>
</dbReference>
<gene>
    <name evidence="3" type="ORF">COMA2_10029</name>
</gene>
<dbReference type="RefSeq" id="WP_090893550.1">
    <property type="nucleotide sequence ID" value="NZ_CZPZ01000001.1"/>
</dbReference>
<dbReference type="EMBL" id="CZPZ01000001">
    <property type="protein sequence ID" value="CUS31295.1"/>
    <property type="molecule type" value="Genomic_DNA"/>
</dbReference>
<dbReference type="InterPro" id="IPR037914">
    <property type="entry name" value="SpoVT-AbrB_sf"/>
</dbReference>
<dbReference type="AlphaFoldDB" id="A0A0S4L279"/>